<dbReference type="EMBL" id="JACYWE010000003">
    <property type="protein sequence ID" value="MBD8506102.1"/>
    <property type="molecule type" value="Genomic_DNA"/>
</dbReference>
<dbReference type="InterPro" id="IPR037171">
    <property type="entry name" value="NagB/RpiA_transferase-like"/>
</dbReference>
<keyword evidence="5" id="KW-0460">Magnesium</keyword>
<comment type="catalytic activity">
    <reaction evidence="5">
        <text>(6S)-5-formyl-5,6,7,8-tetrahydrofolate + ATP = (6R)-5,10-methenyltetrahydrofolate + ADP + phosphate</text>
        <dbReference type="Rhea" id="RHEA:10488"/>
        <dbReference type="ChEBI" id="CHEBI:30616"/>
        <dbReference type="ChEBI" id="CHEBI:43474"/>
        <dbReference type="ChEBI" id="CHEBI:57455"/>
        <dbReference type="ChEBI" id="CHEBI:57457"/>
        <dbReference type="ChEBI" id="CHEBI:456216"/>
        <dbReference type="EC" id="6.3.3.2"/>
    </reaction>
</comment>
<keyword evidence="7" id="KW-0436">Ligase</keyword>
<evidence type="ECO:0000313" key="8">
    <source>
        <dbReference type="Proteomes" id="UP000642993"/>
    </source>
</evidence>
<name>A0A927JCH7_9ACTN</name>
<dbReference type="PIRSF" id="PIRSF006806">
    <property type="entry name" value="FTHF_cligase"/>
    <property type="match status" value="1"/>
</dbReference>
<evidence type="ECO:0000256" key="3">
    <source>
        <dbReference type="ARBA" id="ARBA00022840"/>
    </source>
</evidence>
<dbReference type="Proteomes" id="UP000642993">
    <property type="component" value="Unassembled WGS sequence"/>
</dbReference>
<accession>A0A927JCH7</accession>
<evidence type="ECO:0000313" key="7">
    <source>
        <dbReference type="EMBL" id="MBD8506102.1"/>
    </source>
</evidence>
<dbReference type="Gene3D" id="3.40.50.10420">
    <property type="entry name" value="NagB/RpiA/CoA transferase-like"/>
    <property type="match status" value="1"/>
</dbReference>
<feature type="region of interest" description="Disordered" evidence="6">
    <location>
        <begin position="1"/>
        <end position="23"/>
    </location>
</feature>
<keyword evidence="3 4" id="KW-0067">ATP-binding</keyword>
<gene>
    <name evidence="7" type="ORF">HT102_06360</name>
</gene>
<comment type="cofactor">
    <cofactor evidence="5">
        <name>Mg(2+)</name>
        <dbReference type="ChEBI" id="CHEBI:18420"/>
    </cofactor>
</comment>
<dbReference type="NCBIfam" id="TIGR02727">
    <property type="entry name" value="MTHFS_bact"/>
    <property type="match status" value="1"/>
</dbReference>
<dbReference type="GO" id="GO:0009396">
    <property type="term" value="P:folic acid-containing compound biosynthetic process"/>
    <property type="evidence" value="ECO:0007669"/>
    <property type="project" value="TreeGrafter"/>
</dbReference>
<dbReference type="SUPFAM" id="SSF100950">
    <property type="entry name" value="NagB/RpiA/CoA transferase-like"/>
    <property type="match status" value="1"/>
</dbReference>
<dbReference type="PANTHER" id="PTHR23407">
    <property type="entry name" value="ATPASE INHIBITOR/5-FORMYLTETRAHYDROFOLATE CYCLO-LIGASE"/>
    <property type="match status" value="1"/>
</dbReference>
<dbReference type="GO" id="GO:0005524">
    <property type="term" value="F:ATP binding"/>
    <property type="evidence" value="ECO:0007669"/>
    <property type="project" value="UniProtKB-KW"/>
</dbReference>
<proteinExistence type="inferred from homology"/>
<dbReference type="GO" id="GO:0030272">
    <property type="term" value="F:5-formyltetrahydrofolate cyclo-ligase activity"/>
    <property type="evidence" value="ECO:0007669"/>
    <property type="project" value="UniProtKB-EC"/>
</dbReference>
<dbReference type="AlphaFoldDB" id="A0A927JCH7"/>
<keyword evidence="2 4" id="KW-0547">Nucleotide-binding</keyword>
<dbReference type="EC" id="6.3.3.2" evidence="5"/>
<dbReference type="Pfam" id="PF01812">
    <property type="entry name" value="5-FTHF_cyc-lig"/>
    <property type="match status" value="1"/>
</dbReference>
<sequence>MLGDSTNTDHPGSGPDPGNQHGKSAWRTFFVNARATLPRAVHAAEAEQIAVHAVAVAQSLAPDRDVAAYAPSGTEPGSALMLEALVAAGFPVILPIMRPGSALDWARFEGAAAFRQARFGILEPAGPLLGPGGVQSCGLVLVPALAVDRTGTRLGRGAGFYDRALGALAHRPPLIAVVRDEELVDHLPADPHDVRMDGVITPSGGHIRLPAGVEGTEGA</sequence>
<comment type="similarity">
    <text evidence="1 5">Belongs to the 5-formyltetrahydrofolate cyclo-ligase family.</text>
</comment>
<evidence type="ECO:0000256" key="5">
    <source>
        <dbReference type="RuleBase" id="RU361279"/>
    </source>
</evidence>
<protein>
    <recommendedName>
        <fullName evidence="5">5-formyltetrahydrofolate cyclo-ligase</fullName>
        <ecNumber evidence="5">6.3.3.2</ecNumber>
    </recommendedName>
</protein>
<reference evidence="7" key="1">
    <citation type="submission" date="2020-09" db="EMBL/GenBank/DDBJ databases">
        <title>Hoyosella lacisalsi sp. nov., a halotolerant actinobacterium isolated from soil of Lake Gudzhirganskoe.</title>
        <authorList>
            <person name="Yang Q."/>
            <person name="Guo P.Y."/>
            <person name="Liu S.W."/>
            <person name="Li F.N."/>
            <person name="Sun C.H."/>
        </authorList>
    </citation>
    <scope>NUCLEOTIDE SEQUENCE</scope>
    <source>
        <strain evidence="7">G463</strain>
    </source>
</reference>
<evidence type="ECO:0000256" key="1">
    <source>
        <dbReference type="ARBA" id="ARBA00010638"/>
    </source>
</evidence>
<dbReference type="RefSeq" id="WP_192038572.1">
    <property type="nucleotide sequence ID" value="NZ_JACYWE010000003.1"/>
</dbReference>
<dbReference type="InterPro" id="IPR002698">
    <property type="entry name" value="FTHF_cligase"/>
</dbReference>
<feature type="binding site" evidence="4">
    <location>
        <begin position="153"/>
        <end position="161"/>
    </location>
    <ligand>
        <name>ATP</name>
        <dbReference type="ChEBI" id="CHEBI:30616"/>
    </ligand>
</feature>
<dbReference type="InterPro" id="IPR024185">
    <property type="entry name" value="FTHF_cligase-like_sf"/>
</dbReference>
<keyword evidence="5" id="KW-0479">Metal-binding</keyword>
<comment type="caution">
    <text evidence="7">The sequence shown here is derived from an EMBL/GenBank/DDBJ whole genome shotgun (WGS) entry which is preliminary data.</text>
</comment>
<evidence type="ECO:0000256" key="6">
    <source>
        <dbReference type="SAM" id="MobiDB-lite"/>
    </source>
</evidence>
<evidence type="ECO:0000256" key="4">
    <source>
        <dbReference type="PIRSR" id="PIRSR006806-1"/>
    </source>
</evidence>
<dbReference type="GO" id="GO:0046872">
    <property type="term" value="F:metal ion binding"/>
    <property type="evidence" value="ECO:0007669"/>
    <property type="project" value="UniProtKB-KW"/>
</dbReference>
<feature type="compositionally biased region" description="Polar residues" evidence="6">
    <location>
        <begin position="1"/>
        <end position="10"/>
    </location>
</feature>
<dbReference type="PANTHER" id="PTHR23407:SF1">
    <property type="entry name" value="5-FORMYLTETRAHYDROFOLATE CYCLO-LIGASE"/>
    <property type="match status" value="1"/>
</dbReference>
<organism evidence="7 8">
    <name type="scientific">Lolliginicoccus lacisalsi</name>
    <dbReference type="NCBI Taxonomy" id="2742202"/>
    <lineage>
        <taxon>Bacteria</taxon>
        <taxon>Bacillati</taxon>
        <taxon>Actinomycetota</taxon>
        <taxon>Actinomycetes</taxon>
        <taxon>Mycobacteriales</taxon>
        <taxon>Hoyosellaceae</taxon>
        <taxon>Lolliginicoccus</taxon>
    </lineage>
</organism>
<dbReference type="GO" id="GO:0035999">
    <property type="term" value="P:tetrahydrofolate interconversion"/>
    <property type="evidence" value="ECO:0007669"/>
    <property type="project" value="TreeGrafter"/>
</dbReference>
<keyword evidence="8" id="KW-1185">Reference proteome</keyword>
<feature type="binding site" evidence="4">
    <location>
        <begin position="23"/>
        <end position="27"/>
    </location>
    <ligand>
        <name>ATP</name>
        <dbReference type="ChEBI" id="CHEBI:30616"/>
    </ligand>
</feature>
<evidence type="ECO:0000256" key="2">
    <source>
        <dbReference type="ARBA" id="ARBA00022741"/>
    </source>
</evidence>
<feature type="binding site" evidence="4">
    <location>
        <position position="75"/>
    </location>
    <ligand>
        <name>substrate</name>
    </ligand>
</feature>